<evidence type="ECO:0000256" key="3">
    <source>
        <dbReference type="ARBA" id="ARBA00023163"/>
    </source>
</evidence>
<name>A0ABV8IEQ2_9ACTN</name>
<dbReference type="PANTHER" id="PTHR30055">
    <property type="entry name" value="HTH-TYPE TRANSCRIPTIONAL REGULATOR RUTR"/>
    <property type="match status" value="1"/>
</dbReference>
<dbReference type="RefSeq" id="WP_377294077.1">
    <property type="nucleotide sequence ID" value="NZ_JBHSBM010000054.1"/>
</dbReference>
<proteinExistence type="predicted"/>
<dbReference type="EMBL" id="JBHSBM010000054">
    <property type="protein sequence ID" value="MFC4062714.1"/>
    <property type="molecule type" value="Genomic_DNA"/>
</dbReference>
<accession>A0ABV8IEQ2</accession>
<evidence type="ECO:0000256" key="2">
    <source>
        <dbReference type="ARBA" id="ARBA00023125"/>
    </source>
</evidence>
<feature type="domain" description="HTH tetR-type" evidence="5">
    <location>
        <begin position="16"/>
        <end position="75"/>
    </location>
</feature>
<feature type="DNA-binding region" description="H-T-H motif" evidence="4">
    <location>
        <begin position="38"/>
        <end position="57"/>
    </location>
</feature>
<evidence type="ECO:0000256" key="4">
    <source>
        <dbReference type="PROSITE-ProRule" id="PRU00335"/>
    </source>
</evidence>
<dbReference type="InterPro" id="IPR001647">
    <property type="entry name" value="HTH_TetR"/>
</dbReference>
<sequence>MPERKGRPNLGPAAADQNRSALVSAARRIYARHGHEVPFNTIAKEAGVGQGSLYRHFPNRIALAMAVFEENFLELEELAREHAADPRCFELVFARLVRQCVDSLGFIGIIASAGRDFPLDATIGRLAAVLTGPLDRAQREGLLRDTLTIDDLLLILRMLYGTLSHGVPGDAGPTVLAQRVLDLVGLPVRVADPPPG</sequence>
<evidence type="ECO:0000313" key="7">
    <source>
        <dbReference type="Proteomes" id="UP001595850"/>
    </source>
</evidence>
<keyword evidence="2 4" id="KW-0238">DNA-binding</keyword>
<keyword evidence="3" id="KW-0804">Transcription</keyword>
<organism evidence="6 7">
    <name type="scientific">Planomonospora corallina</name>
    <dbReference type="NCBI Taxonomy" id="1806052"/>
    <lineage>
        <taxon>Bacteria</taxon>
        <taxon>Bacillati</taxon>
        <taxon>Actinomycetota</taxon>
        <taxon>Actinomycetes</taxon>
        <taxon>Streptosporangiales</taxon>
        <taxon>Streptosporangiaceae</taxon>
        <taxon>Planomonospora</taxon>
    </lineage>
</organism>
<dbReference type="PROSITE" id="PS50977">
    <property type="entry name" value="HTH_TETR_2"/>
    <property type="match status" value="1"/>
</dbReference>
<evidence type="ECO:0000313" key="6">
    <source>
        <dbReference type="EMBL" id="MFC4062714.1"/>
    </source>
</evidence>
<protein>
    <submittedName>
        <fullName evidence="6">TetR/AcrR family transcriptional regulator</fullName>
    </submittedName>
</protein>
<reference evidence="7" key="1">
    <citation type="journal article" date="2019" name="Int. J. Syst. Evol. Microbiol.">
        <title>The Global Catalogue of Microorganisms (GCM) 10K type strain sequencing project: providing services to taxonomists for standard genome sequencing and annotation.</title>
        <authorList>
            <consortium name="The Broad Institute Genomics Platform"/>
            <consortium name="The Broad Institute Genome Sequencing Center for Infectious Disease"/>
            <person name="Wu L."/>
            <person name="Ma J."/>
        </authorList>
    </citation>
    <scope>NUCLEOTIDE SEQUENCE [LARGE SCALE GENOMIC DNA]</scope>
    <source>
        <strain evidence="7">TBRC 4489</strain>
    </source>
</reference>
<evidence type="ECO:0000256" key="1">
    <source>
        <dbReference type="ARBA" id="ARBA00023015"/>
    </source>
</evidence>
<dbReference type="InterPro" id="IPR050109">
    <property type="entry name" value="HTH-type_TetR-like_transc_reg"/>
</dbReference>
<dbReference type="SUPFAM" id="SSF46689">
    <property type="entry name" value="Homeodomain-like"/>
    <property type="match status" value="1"/>
</dbReference>
<evidence type="ECO:0000259" key="5">
    <source>
        <dbReference type="PROSITE" id="PS50977"/>
    </source>
</evidence>
<dbReference type="Proteomes" id="UP001595850">
    <property type="component" value="Unassembled WGS sequence"/>
</dbReference>
<gene>
    <name evidence="6" type="ORF">ACFOWE_30825</name>
</gene>
<dbReference type="PRINTS" id="PR00455">
    <property type="entry name" value="HTHTETR"/>
</dbReference>
<dbReference type="InterPro" id="IPR009057">
    <property type="entry name" value="Homeodomain-like_sf"/>
</dbReference>
<keyword evidence="7" id="KW-1185">Reference proteome</keyword>
<dbReference type="Gene3D" id="1.10.357.10">
    <property type="entry name" value="Tetracycline Repressor, domain 2"/>
    <property type="match status" value="1"/>
</dbReference>
<keyword evidence="1" id="KW-0805">Transcription regulation</keyword>
<comment type="caution">
    <text evidence="6">The sequence shown here is derived from an EMBL/GenBank/DDBJ whole genome shotgun (WGS) entry which is preliminary data.</text>
</comment>
<dbReference type="Pfam" id="PF00440">
    <property type="entry name" value="TetR_N"/>
    <property type="match status" value="1"/>
</dbReference>
<dbReference type="PANTHER" id="PTHR30055:SF234">
    <property type="entry name" value="HTH-TYPE TRANSCRIPTIONAL REGULATOR BETI"/>
    <property type="match status" value="1"/>
</dbReference>